<reference evidence="1" key="2">
    <citation type="submission" date="2020-11" db="EMBL/GenBank/DDBJ databases">
        <authorList>
            <person name="McCartney M.A."/>
            <person name="Auch B."/>
            <person name="Kono T."/>
            <person name="Mallez S."/>
            <person name="Becker A."/>
            <person name="Gohl D.M."/>
            <person name="Silverstein K.A.T."/>
            <person name="Koren S."/>
            <person name="Bechman K.B."/>
            <person name="Herman A."/>
            <person name="Abrahante J.E."/>
            <person name="Garbe J."/>
        </authorList>
    </citation>
    <scope>NUCLEOTIDE SEQUENCE</scope>
    <source>
        <strain evidence="1">Duluth1</strain>
        <tissue evidence="1">Whole animal</tissue>
    </source>
</reference>
<proteinExistence type="predicted"/>
<keyword evidence="2" id="KW-1185">Reference proteome</keyword>
<comment type="caution">
    <text evidence="1">The sequence shown here is derived from an EMBL/GenBank/DDBJ whole genome shotgun (WGS) entry which is preliminary data.</text>
</comment>
<dbReference type="EMBL" id="JAIWYP010000007">
    <property type="protein sequence ID" value="KAH3798312.1"/>
    <property type="molecule type" value="Genomic_DNA"/>
</dbReference>
<evidence type="ECO:0000313" key="2">
    <source>
        <dbReference type="Proteomes" id="UP000828390"/>
    </source>
</evidence>
<reference evidence="1" key="1">
    <citation type="journal article" date="2019" name="bioRxiv">
        <title>The Genome of the Zebra Mussel, Dreissena polymorpha: A Resource for Invasive Species Research.</title>
        <authorList>
            <person name="McCartney M.A."/>
            <person name="Auch B."/>
            <person name="Kono T."/>
            <person name="Mallez S."/>
            <person name="Zhang Y."/>
            <person name="Obille A."/>
            <person name="Becker A."/>
            <person name="Abrahante J.E."/>
            <person name="Garbe J."/>
            <person name="Badalamenti J.P."/>
            <person name="Herman A."/>
            <person name="Mangelson H."/>
            <person name="Liachko I."/>
            <person name="Sullivan S."/>
            <person name="Sone E.D."/>
            <person name="Koren S."/>
            <person name="Silverstein K.A.T."/>
            <person name="Beckman K.B."/>
            <person name="Gohl D.M."/>
        </authorList>
    </citation>
    <scope>NUCLEOTIDE SEQUENCE</scope>
    <source>
        <strain evidence="1">Duluth1</strain>
        <tissue evidence="1">Whole animal</tissue>
    </source>
</reference>
<dbReference type="Proteomes" id="UP000828390">
    <property type="component" value="Unassembled WGS sequence"/>
</dbReference>
<sequence>MCILSGLITSVEGVQRAPRNPYGSSKIYPKEIMGARQRLKQVTKKASGETFIMMVTPFIDDREYRPNACVCGDV</sequence>
<protein>
    <submittedName>
        <fullName evidence="1">Uncharacterized protein</fullName>
    </submittedName>
</protein>
<dbReference type="AlphaFoldDB" id="A0A9D4FHD5"/>
<gene>
    <name evidence="1" type="ORF">DPMN_151910</name>
</gene>
<accession>A0A9D4FHD5</accession>
<evidence type="ECO:0000313" key="1">
    <source>
        <dbReference type="EMBL" id="KAH3798312.1"/>
    </source>
</evidence>
<organism evidence="1 2">
    <name type="scientific">Dreissena polymorpha</name>
    <name type="common">Zebra mussel</name>
    <name type="synonym">Mytilus polymorpha</name>
    <dbReference type="NCBI Taxonomy" id="45954"/>
    <lineage>
        <taxon>Eukaryota</taxon>
        <taxon>Metazoa</taxon>
        <taxon>Spiralia</taxon>
        <taxon>Lophotrochozoa</taxon>
        <taxon>Mollusca</taxon>
        <taxon>Bivalvia</taxon>
        <taxon>Autobranchia</taxon>
        <taxon>Heteroconchia</taxon>
        <taxon>Euheterodonta</taxon>
        <taxon>Imparidentia</taxon>
        <taxon>Neoheterodontei</taxon>
        <taxon>Myida</taxon>
        <taxon>Dreissenoidea</taxon>
        <taxon>Dreissenidae</taxon>
        <taxon>Dreissena</taxon>
    </lineage>
</organism>
<name>A0A9D4FHD5_DREPO</name>